<gene>
    <name evidence="2" type="ORF">MBO_09483</name>
</gene>
<dbReference type="Gene3D" id="3.40.630.30">
    <property type="match status" value="1"/>
</dbReference>
<dbReference type="InterPro" id="IPR045057">
    <property type="entry name" value="Gcn5-rel_NAT"/>
</dbReference>
<evidence type="ECO:0000259" key="1">
    <source>
        <dbReference type="PROSITE" id="PS51729"/>
    </source>
</evidence>
<dbReference type="PROSITE" id="PS51729">
    <property type="entry name" value="GNAT_YJDJ"/>
    <property type="match status" value="1"/>
</dbReference>
<dbReference type="eggNOG" id="COG2388">
    <property type="taxonomic scope" value="Bacteria"/>
</dbReference>
<feature type="domain" description="N-acetyltransferase" evidence="1">
    <location>
        <begin position="5"/>
        <end position="90"/>
    </location>
</feature>
<dbReference type="InterPro" id="IPR031165">
    <property type="entry name" value="GNAT_YJDJ"/>
</dbReference>
<protein>
    <submittedName>
        <fullName evidence="2">Acetyltransferase-like protein</fullName>
    </submittedName>
</protein>
<dbReference type="RefSeq" id="WP_036367067.1">
    <property type="nucleotide sequence ID" value="NZ_AOMT01000043.1"/>
</dbReference>
<dbReference type="InterPro" id="IPR016181">
    <property type="entry name" value="Acyl_CoA_acyltransferase"/>
</dbReference>
<proteinExistence type="predicted"/>
<name>A0A066UEQ5_9GAMM</name>
<dbReference type="SUPFAM" id="SSF55729">
    <property type="entry name" value="Acyl-CoA N-acyltransferases (Nat)"/>
    <property type="match status" value="1"/>
</dbReference>
<organism evidence="2 3">
    <name type="scientific">Moraxella bovoculi 237</name>
    <dbReference type="NCBI Taxonomy" id="743974"/>
    <lineage>
        <taxon>Bacteria</taxon>
        <taxon>Pseudomonadati</taxon>
        <taxon>Pseudomonadota</taxon>
        <taxon>Gammaproteobacteria</taxon>
        <taxon>Moraxellales</taxon>
        <taxon>Moraxellaceae</taxon>
        <taxon>Moraxella</taxon>
    </lineage>
</organism>
<accession>A0A066UEQ5</accession>
<evidence type="ECO:0000313" key="3">
    <source>
        <dbReference type="Proteomes" id="UP000035860"/>
    </source>
</evidence>
<dbReference type="AlphaFoldDB" id="A0A066UEQ5"/>
<dbReference type="OrthoDB" id="9813275at2"/>
<comment type="caution">
    <text evidence="2">The sequence shown here is derived from an EMBL/GenBank/DDBJ whole genome shotgun (WGS) entry which is preliminary data.</text>
</comment>
<keyword evidence="2" id="KW-0808">Transferase</keyword>
<dbReference type="PANTHER" id="PTHR31435:SF9">
    <property type="entry name" value="PROTEIN NATD1"/>
    <property type="match status" value="1"/>
</dbReference>
<dbReference type="Proteomes" id="UP000035860">
    <property type="component" value="Unassembled WGS sequence"/>
</dbReference>
<dbReference type="PANTHER" id="PTHR31435">
    <property type="entry name" value="PROTEIN NATD1"/>
    <property type="match status" value="1"/>
</dbReference>
<sequence length="90" mass="9935">MTDITHNTNLRRFETTIDGITAYLSYLDHGDTLIYNHTIVPSALGGQGIGKALTKHALYYAQAEGKKVAPTCSFVAAYIHKNPEYKHLLA</sequence>
<dbReference type="GO" id="GO:0016740">
    <property type="term" value="F:transferase activity"/>
    <property type="evidence" value="ECO:0007669"/>
    <property type="project" value="UniProtKB-KW"/>
</dbReference>
<evidence type="ECO:0000313" key="2">
    <source>
        <dbReference type="EMBL" id="KDN24367.1"/>
    </source>
</evidence>
<keyword evidence="3" id="KW-1185">Reference proteome</keyword>
<dbReference type="EMBL" id="AOMT01000043">
    <property type="protein sequence ID" value="KDN24367.1"/>
    <property type="molecule type" value="Genomic_DNA"/>
</dbReference>
<reference evidence="2 3" key="1">
    <citation type="journal article" date="2014" name="Genome Announc.">
        <title>Draft Genome Sequence of Moraxella bovoculi Strain 237T (ATCC BAA-1259T) Isolated from a Calf with Infectious Bovine Keratoconjunctivitis.</title>
        <authorList>
            <person name="Calcutt M.J."/>
            <person name="Foecking M.F."/>
            <person name="Martin N.T."/>
            <person name="Mhlanga-Mutangadura T."/>
            <person name="Reilly T.J."/>
        </authorList>
    </citation>
    <scope>NUCLEOTIDE SEQUENCE [LARGE SCALE GENOMIC DNA]</scope>
    <source>
        <strain evidence="2 3">237</strain>
    </source>
</reference>
<dbReference type="Pfam" id="PF14542">
    <property type="entry name" value="Acetyltransf_CG"/>
    <property type="match status" value="1"/>
</dbReference>